<comment type="caution">
    <text evidence="1">The sequence shown here is derived from an EMBL/GenBank/DDBJ whole genome shotgun (WGS) entry which is preliminary data.</text>
</comment>
<dbReference type="Pfam" id="PF03695">
    <property type="entry name" value="UPF0149"/>
    <property type="match status" value="1"/>
</dbReference>
<dbReference type="InterPro" id="IPR011978">
    <property type="entry name" value="YgfB-like"/>
</dbReference>
<dbReference type="Gene3D" id="1.20.120.740">
    <property type="entry name" value="YgfB uncharacterised protein family UPF0149, PF03695"/>
    <property type="match status" value="1"/>
</dbReference>
<dbReference type="RefSeq" id="WP_086744842.1">
    <property type="nucleotide sequence ID" value="NZ_MWPV01000004.1"/>
</dbReference>
<dbReference type="EMBL" id="MWPV01000004">
    <property type="protein sequence ID" value="OUL57385.1"/>
    <property type="molecule type" value="Genomic_DNA"/>
</dbReference>
<evidence type="ECO:0000313" key="2">
    <source>
        <dbReference type="Proteomes" id="UP000194841"/>
    </source>
</evidence>
<reference evidence="1 2" key="1">
    <citation type="submission" date="2017-02" db="EMBL/GenBank/DDBJ databases">
        <title>Pseudoalteromonas ulvae TC14 Genome.</title>
        <authorList>
            <person name="Molmeret M."/>
        </authorList>
    </citation>
    <scope>NUCLEOTIDE SEQUENCE [LARGE SCALE GENOMIC DNA]</scope>
    <source>
        <strain evidence="1">TC14</strain>
    </source>
</reference>
<gene>
    <name evidence="1" type="ORF">B1199_14565</name>
</gene>
<evidence type="ECO:0008006" key="3">
    <source>
        <dbReference type="Google" id="ProtNLM"/>
    </source>
</evidence>
<dbReference type="Proteomes" id="UP000194841">
    <property type="component" value="Unassembled WGS sequence"/>
</dbReference>
<proteinExistence type="predicted"/>
<name>A0A244CP74_PSEDV</name>
<dbReference type="SUPFAM" id="SSF101327">
    <property type="entry name" value="YgfB-like"/>
    <property type="match status" value="1"/>
</dbReference>
<sequence>MQQLHLTSDEKQALAAWLTSPELVGKAMPFAQLEGYLFALICAPAPLEMDVWVKQVIGEDISVLSEDQLFALMALHNEMSEQVFETGFVLPSYLKTLAGQCIEDQTQGDGQLWCLGFALGAIDYVSDILKSGQLDQQLNESFTLAFNCLSVLAQPEQIASNAKQLSMPDDVYLTNMISLMPDFALGFAELVEMAALQSGLFDQDGWE</sequence>
<protein>
    <recommendedName>
        <fullName evidence="3">YecA family protein</fullName>
    </recommendedName>
</protein>
<dbReference type="NCBIfam" id="TIGR02292">
    <property type="entry name" value="ygfB_yecA"/>
    <property type="match status" value="1"/>
</dbReference>
<evidence type="ECO:0000313" key="1">
    <source>
        <dbReference type="EMBL" id="OUL57385.1"/>
    </source>
</evidence>
<organism evidence="1 2">
    <name type="scientific">Pseudoalteromonas ulvae</name>
    <dbReference type="NCBI Taxonomy" id="107327"/>
    <lineage>
        <taxon>Bacteria</taxon>
        <taxon>Pseudomonadati</taxon>
        <taxon>Pseudomonadota</taxon>
        <taxon>Gammaproteobacteria</taxon>
        <taxon>Alteromonadales</taxon>
        <taxon>Pseudoalteromonadaceae</taxon>
        <taxon>Pseudoalteromonas</taxon>
    </lineage>
</organism>
<dbReference type="OrthoDB" id="570299at2"/>
<keyword evidence="2" id="KW-1185">Reference proteome</keyword>
<accession>A0A244CP74</accession>
<dbReference type="AlphaFoldDB" id="A0A244CP74"/>
<dbReference type="InterPro" id="IPR036255">
    <property type="entry name" value="YgfB-like_sf"/>
</dbReference>